<dbReference type="PANTHER" id="PTHR24410">
    <property type="entry name" value="HL07962P-RELATED"/>
    <property type="match status" value="1"/>
</dbReference>
<dbReference type="InterPro" id="IPR011333">
    <property type="entry name" value="SKP1/BTB/POZ_sf"/>
</dbReference>
<dbReference type="RefSeq" id="XP_044545473.1">
    <property type="nucleotide sequence ID" value="XM_044698421.1"/>
</dbReference>
<dbReference type="Gene3D" id="2.60.120.260">
    <property type="entry name" value="Galactose-binding domain-like"/>
    <property type="match status" value="1"/>
</dbReference>
<dbReference type="Proteomes" id="UP000816034">
    <property type="component" value="Unassembled WGS sequence"/>
</dbReference>
<dbReference type="InterPro" id="IPR000421">
    <property type="entry name" value="FA58C"/>
</dbReference>
<evidence type="ECO:0000313" key="3">
    <source>
        <dbReference type="EMBL" id="KAG2378211.1"/>
    </source>
</evidence>
<reference evidence="3 4" key="1">
    <citation type="journal article" date="2018" name="BMC Genomics">
        <title>The genome of Naegleria lovaniensis, the basis for a comparative approach to unravel pathogenicity factors of the human pathogenic amoeba N. fowleri.</title>
        <authorList>
            <person name="Liechti N."/>
            <person name="Schurch N."/>
            <person name="Bruggmann R."/>
            <person name="Wittwer M."/>
        </authorList>
    </citation>
    <scope>NUCLEOTIDE SEQUENCE [LARGE SCALE GENOMIC DNA]</scope>
    <source>
        <strain evidence="3 4">ATCC 30569</strain>
    </source>
</reference>
<feature type="domain" description="F5/8 type C" evidence="1">
    <location>
        <begin position="47"/>
        <end position="199"/>
    </location>
</feature>
<dbReference type="InterPro" id="IPR008979">
    <property type="entry name" value="Galactose-bd-like_sf"/>
</dbReference>
<gene>
    <name evidence="3" type="ORF">C9374_008354</name>
</gene>
<dbReference type="Pfam" id="PF00651">
    <property type="entry name" value="BTB"/>
    <property type="match status" value="1"/>
</dbReference>
<evidence type="ECO:0000313" key="4">
    <source>
        <dbReference type="Proteomes" id="UP000816034"/>
    </source>
</evidence>
<dbReference type="InterPro" id="IPR051481">
    <property type="entry name" value="BTB-POZ/Galectin-3-binding"/>
</dbReference>
<dbReference type="PROSITE" id="PS50022">
    <property type="entry name" value="FA58C_3"/>
    <property type="match status" value="1"/>
</dbReference>
<dbReference type="SUPFAM" id="SSF49785">
    <property type="entry name" value="Galactose-binding domain-like"/>
    <property type="match status" value="1"/>
</dbReference>
<organism evidence="3 4">
    <name type="scientific">Naegleria lovaniensis</name>
    <name type="common">Amoeba</name>
    <dbReference type="NCBI Taxonomy" id="51637"/>
    <lineage>
        <taxon>Eukaryota</taxon>
        <taxon>Discoba</taxon>
        <taxon>Heterolobosea</taxon>
        <taxon>Tetramitia</taxon>
        <taxon>Eutetramitia</taxon>
        <taxon>Vahlkampfiidae</taxon>
        <taxon>Naegleria</taxon>
    </lineage>
</organism>
<dbReference type="Gene3D" id="3.30.710.10">
    <property type="entry name" value="Potassium Channel Kv1.1, Chain A"/>
    <property type="match status" value="1"/>
</dbReference>
<evidence type="ECO:0008006" key="5">
    <source>
        <dbReference type="Google" id="ProtNLM"/>
    </source>
</evidence>
<evidence type="ECO:0000259" key="2">
    <source>
        <dbReference type="PROSITE" id="PS50097"/>
    </source>
</evidence>
<dbReference type="CDD" id="cd18186">
    <property type="entry name" value="BTB_POZ_ZBTB_KLHL-like"/>
    <property type="match status" value="1"/>
</dbReference>
<accession>A0AA88GJ91</accession>
<comment type="caution">
    <text evidence="3">The sequence shown here is derived from an EMBL/GenBank/DDBJ whole genome shotgun (WGS) entry which is preliminary data.</text>
</comment>
<protein>
    <recommendedName>
        <fullName evidence="5">BTB domain-containing protein</fullName>
    </recommendedName>
</protein>
<keyword evidence="4" id="KW-1185">Reference proteome</keyword>
<dbReference type="GeneID" id="68100808"/>
<dbReference type="SUPFAM" id="SSF54695">
    <property type="entry name" value="POZ domain"/>
    <property type="match status" value="1"/>
</dbReference>
<dbReference type="AlphaFoldDB" id="A0AA88GJ91"/>
<proteinExistence type="predicted"/>
<dbReference type="InterPro" id="IPR000210">
    <property type="entry name" value="BTB/POZ_dom"/>
</dbReference>
<evidence type="ECO:0000259" key="1">
    <source>
        <dbReference type="PROSITE" id="PS50022"/>
    </source>
</evidence>
<dbReference type="PANTHER" id="PTHR24410:SF23">
    <property type="entry name" value="BTB DOMAIN-CONTAINING PROTEIN-RELATED"/>
    <property type="match status" value="1"/>
</dbReference>
<dbReference type="SMART" id="SM00225">
    <property type="entry name" value="BTB"/>
    <property type="match status" value="1"/>
</dbReference>
<name>A0AA88GJ91_NAELO</name>
<dbReference type="EMBL" id="PYSW02000034">
    <property type="protein sequence ID" value="KAG2378211.1"/>
    <property type="molecule type" value="Genomic_DNA"/>
</dbReference>
<dbReference type="PROSITE" id="PS50097">
    <property type="entry name" value="BTB"/>
    <property type="match status" value="1"/>
</dbReference>
<feature type="domain" description="BTB" evidence="2">
    <location>
        <begin position="228"/>
        <end position="294"/>
    </location>
</feature>
<sequence length="385" mass="43067">MALKSLLKNFAQKVTGIGGNSSSNDFSMMEMELKFESKSLQQFPKKVLKYSSQYNDSGVPLTEDAPIPAWSARNVTKGISSYPHYGDSGSAWCPAGMNGNEWIEVEFEIPVLVNEVHVYEVLGTGSTSKISAMVYDSESSSEEWVVLWEDSSVVTTSTATTARDFCPTLTSSVVTKRVRVDLKITNAWSEIDTIKLVGLFEPDRPTMTALGEEYSLLLTKADEMNTYSDVNISLKSDSSKQIPAHKGLLATRSSYLYQVLIECGNSLELDCNISFDSLYQAILFCYTNHCTITEDNIFEIFELAQLWKVEALIQFCKQNLAIMLSPANVLEYYKKTKQNNFTPLTSQILSTMAKHSTRLKNVNYESVFSSDDLDALKKLIKQKSK</sequence>